<feature type="compositionally biased region" description="Basic and acidic residues" evidence="3">
    <location>
        <begin position="840"/>
        <end position="849"/>
    </location>
</feature>
<comment type="caution">
    <text evidence="4">The sequence shown here is derived from an EMBL/GenBank/DDBJ whole genome shotgun (WGS) entry which is preliminary data.</text>
</comment>
<dbReference type="PANTHER" id="PTHR48051">
    <property type="match status" value="1"/>
</dbReference>
<feature type="compositionally biased region" description="Polar residues" evidence="3">
    <location>
        <begin position="395"/>
        <end position="418"/>
    </location>
</feature>
<feature type="compositionally biased region" description="Low complexity" evidence="3">
    <location>
        <begin position="374"/>
        <end position="385"/>
    </location>
</feature>
<feature type="region of interest" description="Disordered" evidence="3">
    <location>
        <begin position="1"/>
        <end position="185"/>
    </location>
</feature>
<reference evidence="4" key="1">
    <citation type="submission" date="2023-06" db="EMBL/GenBank/DDBJ databases">
        <title>Genome-scale phylogeny and comparative genomics of the fungal order Sordariales.</title>
        <authorList>
            <consortium name="Lawrence Berkeley National Laboratory"/>
            <person name="Hensen N."/>
            <person name="Bonometti L."/>
            <person name="Westerberg I."/>
            <person name="Brannstrom I.O."/>
            <person name="Guillou S."/>
            <person name="Cros-Aarteil S."/>
            <person name="Calhoun S."/>
            <person name="Haridas S."/>
            <person name="Kuo A."/>
            <person name="Mondo S."/>
            <person name="Pangilinan J."/>
            <person name="Riley R."/>
            <person name="Labutti K."/>
            <person name="Andreopoulos B."/>
            <person name="Lipzen A."/>
            <person name="Chen C."/>
            <person name="Yanf M."/>
            <person name="Daum C."/>
            <person name="Ng V."/>
            <person name="Clum A."/>
            <person name="Steindorff A."/>
            <person name="Ohm R."/>
            <person name="Martin F."/>
            <person name="Silar P."/>
            <person name="Natvig D."/>
            <person name="Lalanne C."/>
            <person name="Gautier V."/>
            <person name="Ament-Velasquez S.L."/>
            <person name="Kruys A."/>
            <person name="Hutchinson M.I."/>
            <person name="Powell A.J."/>
            <person name="Barry K."/>
            <person name="Miller A.N."/>
            <person name="Grigoriev I.V."/>
            <person name="Debuchy R."/>
            <person name="Gladieux P."/>
            <person name="Thoren M.H."/>
            <person name="Johannesson H."/>
        </authorList>
    </citation>
    <scope>NUCLEOTIDE SEQUENCE</scope>
    <source>
        <strain evidence="4">CBS 307.81</strain>
    </source>
</reference>
<feature type="region of interest" description="Disordered" evidence="3">
    <location>
        <begin position="434"/>
        <end position="484"/>
    </location>
</feature>
<dbReference type="InterPro" id="IPR001611">
    <property type="entry name" value="Leu-rich_rpt"/>
</dbReference>
<feature type="compositionally biased region" description="Low complexity" evidence="3">
    <location>
        <begin position="932"/>
        <end position="944"/>
    </location>
</feature>
<dbReference type="Pfam" id="PF00560">
    <property type="entry name" value="LRR_1"/>
    <property type="match status" value="1"/>
</dbReference>
<feature type="region of interest" description="Disordered" evidence="3">
    <location>
        <begin position="341"/>
        <end position="422"/>
    </location>
</feature>
<evidence type="ECO:0000256" key="2">
    <source>
        <dbReference type="ARBA" id="ARBA00022737"/>
    </source>
</evidence>
<evidence type="ECO:0000313" key="4">
    <source>
        <dbReference type="EMBL" id="KAK0668453.1"/>
    </source>
</evidence>
<dbReference type="SMART" id="SM00369">
    <property type="entry name" value="LRR_TYP"/>
    <property type="match status" value="9"/>
</dbReference>
<accession>A0AA40DC17</accession>
<dbReference type="InterPro" id="IPR003591">
    <property type="entry name" value="Leu-rich_rpt_typical-subtyp"/>
</dbReference>
<keyword evidence="1" id="KW-0433">Leucine-rich repeat</keyword>
<feature type="region of interest" description="Disordered" evidence="3">
    <location>
        <begin position="840"/>
        <end position="906"/>
    </location>
</feature>
<dbReference type="Proteomes" id="UP001174997">
    <property type="component" value="Unassembled WGS sequence"/>
</dbReference>
<gene>
    <name evidence="4" type="ORF">QBC41DRAFT_252029</name>
</gene>
<feature type="compositionally biased region" description="Low complexity" evidence="3">
    <location>
        <begin position="435"/>
        <end position="444"/>
    </location>
</feature>
<dbReference type="PROSITE" id="PS51450">
    <property type="entry name" value="LRR"/>
    <property type="match status" value="3"/>
</dbReference>
<dbReference type="SMART" id="SM00364">
    <property type="entry name" value="LRR_BAC"/>
    <property type="match status" value="6"/>
</dbReference>
<evidence type="ECO:0000313" key="5">
    <source>
        <dbReference type="Proteomes" id="UP001174997"/>
    </source>
</evidence>
<feature type="region of interest" description="Disordered" evidence="3">
    <location>
        <begin position="919"/>
        <end position="969"/>
    </location>
</feature>
<sequence>MEEPRQTKPTGIPRLSKIPVPGQTTSASKLPVPRSNSVRASPSRESLKPSATTGQLRNPKLRTAASRDQLTTTTSSPPAVRSVSSPHTRTSLSHTSGNARNAASKANPGFTPQPMRLLKPGGQPANQSSRSTSASRAPKRQPSQQWISAATVDEPLIEEPEHTVTVEYVGDDIGLESPPDSAGLRPSLAERTMETLSRLPSSPSVKGKAAASFFDVTSGSGQSPSRPASSHQSEGSSGQSRVGSRPGSRVDLDSPVSSTFGSRIATYQTTVSTVESIPLRGRRSIQSFQLHSVKTPAKGVRTSVQEIRSPSTIAFPRTRTPSPEKQAPDAAMSRFGANTVATGLKKRQSVNGLFKKPSTPALRKKPSTETTRKASSASQMSSAASNEGTHPSGGSVVSGSTALTVDSGDSTPGQTYRKASSALREQIAKAKAAKRAVASQQSSSELGASVPEEPPLVPTDNSFDFGLHRDPFNQHRDDKSQEKVLRSRLETARTSGRLNIAAMGLREIPADVLNMYNLELVGQSGGAWAESVDLTRFVAADNELEMIAESVFPDVDPQEFADDEDSQGNIFLGLETLDLHGNMLITLPMGLRRLSLLTSLNLSVNRLANNSLEVISQITPLRDLKLGGNLLYGPLDPCFSNLKNLEILDLHGNNIASLPTNFGSLSRLRILNISENSFETLPFETLAALPLTELIARKNQLRGTLVEESVQSLPTLQILDVSSNQLAHICSTGHSIAMPALHQLCVSMNRLQSLPDIGTWVALHTIAADENSINAIPEGFTKLAQLRSVDFSSNDIRVIPAEIGQMQSLAMLRLSGNPLREKKFSTMSTEELKEILAQRLEPPEEHFETQPEPQPEPESEPQPEPQAEPRAEPHPEFQVEVQPEPQPKSQPDPQPVPAQTDGGIETPVPQVIEPVAAHDEADDSRSDMDDFATPPTSAPASPARSRSETITGQTWPVKAGGVLDRSNTESSSLHPVICSKLAANNQVKEIQLHHNLFTCLPESLTFFAETMTALSLAHNQLVGESYLGGASGNEKIELPALKELNLSHNHITGLGPLVAHLIAPNLENVDVSFNRVSSLPPGTTLRDAFPRLVVLLISNNHLVELEPESIRGMRIVDASNNDIAHLNPRIGLLGGVLERLEVSGNRFRVPKWSVLERGTEATLRWLRGRVPVAEMGEAARGEGGEVEELD</sequence>
<protein>
    <recommendedName>
        <fullName evidence="6">Leucine-rich repeat-containing protein 40</fullName>
    </recommendedName>
</protein>
<feature type="compositionally biased region" description="Low complexity" evidence="3">
    <location>
        <begin position="229"/>
        <end position="240"/>
    </location>
</feature>
<feature type="region of interest" description="Disordered" evidence="3">
    <location>
        <begin position="215"/>
        <end position="258"/>
    </location>
</feature>
<feature type="compositionally biased region" description="Low complexity" evidence="3">
    <location>
        <begin position="71"/>
        <end position="86"/>
    </location>
</feature>
<feature type="compositionally biased region" description="Polar residues" evidence="3">
    <location>
        <begin position="124"/>
        <end position="148"/>
    </location>
</feature>
<proteinExistence type="predicted"/>
<dbReference type="PANTHER" id="PTHR48051:SF27">
    <property type="entry name" value="LEUCINE-RICH REPEAT-CONTAINING PROTEIN 40"/>
    <property type="match status" value="1"/>
</dbReference>
<feature type="compositionally biased region" description="Polar residues" evidence="3">
    <location>
        <begin position="22"/>
        <end position="56"/>
    </location>
</feature>
<feature type="compositionally biased region" description="Polar residues" evidence="3">
    <location>
        <begin position="87"/>
        <end position="101"/>
    </location>
</feature>
<feature type="compositionally biased region" description="Basic and acidic residues" evidence="3">
    <location>
        <begin position="466"/>
        <end position="484"/>
    </location>
</feature>
<dbReference type="GO" id="GO:0005737">
    <property type="term" value="C:cytoplasm"/>
    <property type="evidence" value="ECO:0007669"/>
    <property type="project" value="TreeGrafter"/>
</dbReference>
<dbReference type="Gene3D" id="3.80.10.10">
    <property type="entry name" value="Ribonuclease Inhibitor"/>
    <property type="match status" value="3"/>
</dbReference>
<feature type="compositionally biased region" description="Polar residues" evidence="3">
    <location>
        <begin position="215"/>
        <end position="228"/>
    </location>
</feature>
<dbReference type="InterPro" id="IPR050216">
    <property type="entry name" value="LRR_domain-containing"/>
</dbReference>
<organism evidence="4 5">
    <name type="scientific">Cercophora samala</name>
    <dbReference type="NCBI Taxonomy" id="330535"/>
    <lineage>
        <taxon>Eukaryota</taxon>
        <taxon>Fungi</taxon>
        <taxon>Dikarya</taxon>
        <taxon>Ascomycota</taxon>
        <taxon>Pezizomycotina</taxon>
        <taxon>Sordariomycetes</taxon>
        <taxon>Sordariomycetidae</taxon>
        <taxon>Sordariales</taxon>
        <taxon>Lasiosphaeriaceae</taxon>
        <taxon>Cercophora</taxon>
    </lineage>
</organism>
<feature type="non-terminal residue" evidence="4">
    <location>
        <position position="1190"/>
    </location>
</feature>
<dbReference type="InterPro" id="IPR032675">
    <property type="entry name" value="LRR_dom_sf"/>
</dbReference>
<evidence type="ECO:0000256" key="3">
    <source>
        <dbReference type="SAM" id="MobiDB-lite"/>
    </source>
</evidence>
<dbReference type="SUPFAM" id="SSF52058">
    <property type="entry name" value="L domain-like"/>
    <property type="match status" value="2"/>
</dbReference>
<feature type="compositionally biased region" description="Basic and acidic residues" evidence="3">
    <location>
        <begin position="867"/>
        <end position="877"/>
    </location>
</feature>
<keyword evidence="5" id="KW-1185">Reference proteome</keyword>
<feature type="compositionally biased region" description="Basic and acidic residues" evidence="3">
    <location>
        <begin position="919"/>
        <end position="928"/>
    </location>
</feature>
<evidence type="ECO:0008006" key="6">
    <source>
        <dbReference type="Google" id="ProtNLM"/>
    </source>
</evidence>
<feature type="compositionally biased region" description="Pro residues" evidence="3">
    <location>
        <begin position="884"/>
        <end position="896"/>
    </location>
</feature>
<dbReference type="AlphaFoldDB" id="A0AA40DC17"/>
<dbReference type="Pfam" id="PF13516">
    <property type="entry name" value="LRR_6"/>
    <property type="match status" value="1"/>
</dbReference>
<name>A0AA40DC17_9PEZI</name>
<dbReference type="EMBL" id="JAULSY010000056">
    <property type="protein sequence ID" value="KAK0668453.1"/>
    <property type="molecule type" value="Genomic_DNA"/>
</dbReference>
<evidence type="ECO:0000256" key="1">
    <source>
        <dbReference type="ARBA" id="ARBA00022614"/>
    </source>
</evidence>
<keyword evidence="2" id="KW-0677">Repeat</keyword>